<proteinExistence type="predicted"/>
<dbReference type="GeneID" id="41956918"/>
<dbReference type="OrthoDB" id="5196653at2759"/>
<keyword evidence="2" id="KW-1185">Reference proteome</keyword>
<reference evidence="3" key="1">
    <citation type="journal article" date="2019" name="Mol. Biol. Evol.">
        <title>Blast fungal genomes show frequent chromosomal changes, gene gains and losses, and effector gene turnover.</title>
        <authorList>
            <person name="Gomez Luciano L.B."/>
            <person name="Jason Tsai I."/>
            <person name="Chuma I."/>
            <person name="Tosa Y."/>
            <person name="Chen Y.H."/>
            <person name="Li J.Y."/>
            <person name="Li M.Y."/>
            <person name="Jade Lu M.Y."/>
            <person name="Nakayashiki H."/>
            <person name="Li W.H."/>
        </authorList>
    </citation>
    <scope>NUCLEOTIDE SEQUENCE</scope>
    <source>
        <strain evidence="3">NI907</strain>
    </source>
</reference>
<reference evidence="3" key="3">
    <citation type="submission" date="2025-08" db="UniProtKB">
        <authorList>
            <consortium name="RefSeq"/>
        </authorList>
    </citation>
    <scope>IDENTIFICATION</scope>
    <source>
        <strain evidence="3">NI907</strain>
    </source>
</reference>
<dbReference type="KEGG" id="pgri:PgNI_01935"/>
<reference evidence="3" key="2">
    <citation type="submission" date="2019-10" db="EMBL/GenBank/DDBJ databases">
        <authorList>
            <consortium name="NCBI Genome Project"/>
        </authorList>
    </citation>
    <scope>NUCLEOTIDE SEQUENCE</scope>
    <source>
        <strain evidence="3">NI907</strain>
    </source>
</reference>
<dbReference type="Proteomes" id="UP000515153">
    <property type="component" value="Unplaced"/>
</dbReference>
<organism evidence="2 3">
    <name type="scientific">Pyricularia grisea</name>
    <name type="common">Crabgrass-specific blast fungus</name>
    <name type="synonym">Magnaporthe grisea</name>
    <dbReference type="NCBI Taxonomy" id="148305"/>
    <lineage>
        <taxon>Eukaryota</taxon>
        <taxon>Fungi</taxon>
        <taxon>Dikarya</taxon>
        <taxon>Ascomycota</taxon>
        <taxon>Pezizomycotina</taxon>
        <taxon>Sordariomycetes</taxon>
        <taxon>Sordariomycetidae</taxon>
        <taxon>Magnaporthales</taxon>
        <taxon>Pyriculariaceae</taxon>
        <taxon>Pyricularia</taxon>
    </lineage>
</organism>
<feature type="region of interest" description="Disordered" evidence="1">
    <location>
        <begin position="145"/>
        <end position="169"/>
    </location>
</feature>
<protein>
    <submittedName>
        <fullName evidence="3">Uncharacterized protein</fullName>
    </submittedName>
</protein>
<gene>
    <name evidence="3" type="ORF">PgNI_01935</name>
</gene>
<evidence type="ECO:0000256" key="1">
    <source>
        <dbReference type="SAM" id="MobiDB-lite"/>
    </source>
</evidence>
<accession>A0A6P8BL88</accession>
<sequence length="245" mass="27770">MSVSPVTVSRPPHSGRWPRTARLVWREREETSDDGEALLVWDEVWTRPSRKFGRSKEGRLRQVAEIPALAPHFPRLLKANRINGVLTLARPAYRRRALLSELDAATLRRLKDDLKTVFSALYDHAIAYVFTPDCFEVVSRCRPWERRPSSSSSSSAESTWTEASGETDDETAAAVAAAAPVAAAEWSIYIDGWNHATRHKVRDPGSKKTAYFSEREAEQLQRIDEYFAPFETRAKTSIFALLNHD</sequence>
<feature type="compositionally biased region" description="Low complexity" evidence="1">
    <location>
        <begin position="149"/>
        <end position="164"/>
    </location>
</feature>
<dbReference type="RefSeq" id="XP_030987794.1">
    <property type="nucleotide sequence ID" value="XM_031122006.1"/>
</dbReference>
<name>A0A6P8BL88_PYRGI</name>
<evidence type="ECO:0000313" key="2">
    <source>
        <dbReference type="Proteomes" id="UP000515153"/>
    </source>
</evidence>
<evidence type="ECO:0000313" key="3">
    <source>
        <dbReference type="RefSeq" id="XP_030987794.1"/>
    </source>
</evidence>
<dbReference type="AlphaFoldDB" id="A0A6P8BL88"/>